<protein>
    <submittedName>
        <fullName evidence="2">ABC-2 family transporter</fullName>
    </submittedName>
</protein>
<dbReference type="EMBL" id="SGXF01000003">
    <property type="protein sequence ID" value="RZT00625.1"/>
    <property type="molecule type" value="Genomic_DNA"/>
</dbReference>
<feature type="transmembrane region" description="Helical" evidence="1">
    <location>
        <begin position="56"/>
        <end position="78"/>
    </location>
</feature>
<dbReference type="OrthoDB" id="1910346at2"/>
<reference evidence="2 3" key="1">
    <citation type="submission" date="2019-02" db="EMBL/GenBank/DDBJ databases">
        <title>Genomic Encyclopedia of Type Strains, Phase IV (KMG-IV): sequencing the most valuable type-strain genomes for metagenomic binning, comparative biology and taxonomic classification.</title>
        <authorList>
            <person name="Goeker M."/>
        </authorList>
    </citation>
    <scope>NUCLEOTIDE SEQUENCE [LARGE SCALE GENOMIC DNA]</scope>
    <source>
        <strain evidence="2 3">DSM 29486</strain>
    </source>
</reference>
<feature type="transmembrane region" description="Helical" evidence="1">
    <location>
        <begin position="15"/>
        <end position="36"/>
    </location>
</feature>
<name>A0A4Q7PJ36_9FIRM</name>
<feature type="transmembrane region" description="Helical" evidence="1">
    <location>
        <begin position="167"/>
        <end position="187"/>
    </location>
</feature>
<keyword evidence="1" id="KW-0472">Membrane</keyword>
<feature type="transmembrane region" description="Helical" evidence="1">
    <location>
        <begin position="103"/>
        <end position="131"/>
    </location>
</feature>
<keyword evidence="1" id="KW-0812">Transmembrane</keyword>
<gene>
    <name evidence="2" type="ORF">EV209_1949</name>
</gene>
<dbReference type="Proteomes" id="UP000292927">
    <property type="component" value="Unassembled WGS sequence"/>
</dbReference>
<sequence>MSLVCEYKKCRRSGLFPVFLAGGLLAAAVPAMNMFFRSELYLHRPQTPLTILLEANWQMMGMLNLFLVLAGASVLYHMEFADRAFLRMETLPQSMFGMFIRKYLVLVSVILMAFALEAASLAGVSICWFGMTEGMWNELGRQMGCLLVKMLPALALMLAVSSASENLWITLGVGVTGIFAALILSGAGRQNHILQLFPFLLPLETAWTDGRLLLAAGAETAAILAAGQGYLCIRRRFR</sequence>
<comment type="caution">
    <text evidence="2">The sequence shown here is derived from an EMBL/GenBank/DDBJ whole genome shotgun (WGS) entry which is preliminary data.</text>
</comment>
<evidence type="ECO:0000313" key="3">
    <source>
        <dbReference type="Proteomes" id="UP000292927"/>
    </source>
</evidence>
<feature type="transmembrane region" description="Helical" evidence="1">
    <location>
        <begin position="212"/>
        <end position="233"/>
    </location>
</feature>
<feature type="transmembrane region" description="Helical" evidence="1">
    <location>
        <begin position="143"/>
        <end position="160"/>
    </location>
</feature>
<dbReference type="RefSeq" id="WP_130435230.1">
    <property type="nucleotide sequence ID" value="NZ_SGXF01000003.1"/>
</dbReference>
<organism evidence="2 3">
    <name type="scientific">Cuneatibacter caecimuris</name>
    <dbReference type="NCBI Taxonomy" id="1796618"/>
    <lineage>
        <taxon>Bacteria</taxon>
        <taxon>Bacillati</taxon>
        <taxon>Bacillota</taxon>
        <taxon>Clostridia</taxon>
        <taxon>Lachnospirales</taxon>
        <taxon>Lachnospiraceae</taxon>
        <taxon>Cuneatibacter</taxon>
    </lineage>
</organism>
<keyword evidence="1" id="KW-1133">Transmembrane helix</keyword>
<evidence type="ECO:0000313" key="2">
    <source>
        <dbReference type="EMBL" id="RZT00625.1"/>
    </source>
</evidence>
<dbReference type="Pfam" id="PF12730">
    <property type="entry name" value="ABC2_membrane_4"/>
    <property type="match status" value="1"/>
</dbReference>
<dbReference type="AlphaFoldDB" id="A0A4Q7PJ36"/>
<accession>A0A4Q7PJ36</accession>
<evidence type="ECO:0000256" key="1">
    <source>
        <dbReference type="SAM" id="Phobius"/>
    </source>
</evidence>
<keyword evidence="3" id="KW-1185">Reference proteome</keyword>
<proteinExistence type="predicted"/>